<evidence type="ECO:0000313" key="11">
    <source>
        <dbReference type="Proteomes" id="UP000827092"/>
    </source>
</evidence>
<reference evidence="10 11" key="1">
    <citation type="journal article" date="2022" name="Nat. Ecol. Evol.">
        <title>A masculinizing supergene underlies an exaggerated male reproductive morph in a spider.</title>
        <authorList>
            <person name="Hendrickx F."/>
            <person name="De Corte Z."/>
            <person name="Sonet G."/>
            <person name="Van Belleghem S.M."/>
            <person name="Kostlbacher S."/>
            <person name="Vangestel C."/>
        </authorList>
    </citation>
    <scope>NUCLEOTIDE SEQUENCE [LARGE SCALE GENOMIC DNA]</scope>
    <source>
        <strain evidence="10">W744_W776</strain>
    </source>
</reference>
<evidence type="ECO:0000313" key="10">
    <source>
        <dbReference type="EMBL" id="KAG8183343.1"/>
    </source>
</evidence>
<dbReference type="EC" id="3.1.3.16" evidence="2"/>
<accession>A0AAV6UI41</accession>
<dbReference type="PANTHER" id="PTHR45682">
    <property type="entry name" value="AGAP008228-PA"/>
    <property type="match status" value="1"/>
</dbReference>
<dbReference type="Gene3D" id="3.90.190.10">
    <property type="entry name" value="Protein tyrosine phosphatase superfamily"/>
    <property type="match status" value="2"/>
</dbReference>
<protein>
    <recommendedName>
        <fullName evidence="2">protein-serine/threonine phosphatase</fullName>
        <ecNumber evidence="2">3.1.3.16</ecNumber>
    </recommendedName>
</protein>
<dbReference type="AlphaFoldDB" id="A0AAV6UI41"/>
<dbReference type="Proteomes" id="UP000827092">
    <property type="component" value="Unassembled WGS sequence"/>
</dbReference>
<sequence>MQLEPLCTVSELRGICLWPSGTQEFPTEDCDEVYPGIFLGNAASASDIEKLNLMNIGYVLNAAHGLDASLNMIQVLSPEEYQLSGIVFLGIPAIDMMSYPLNSHFGTAVSFIKEGLVAGKGVLVHCKQGISRSAALVLAYLVQEEGLELQEATRVVRSRREILPNDGFLMQLCELNEFLNNKKGLSSGKGVLVHCKQGISRSAGLVLAYLVQEEELELQKATRVVMSRREMMGS</sequence>
<dbReference type="GO" id="GO:0033549">
    <property type="term" value="F:MAP kinase phosphatase activity"/>
    <property type="evidence" value="ECO:0007669"/>
    <property type="project" value="TreeGrafter"/>
</dbReference>
<dbReference type="InterPro" id="IPR000340">
    <property type="entry name" value="Dual-sp_phosphatase_cat-dom"/>
</dbReference>
<evidence type="ECO:0000256" key="7">
    <source>
        <dbReference type="PIRSR" id="PIRSR620405-1"/>
    </source>
</evidence>
<evidence type="ECO:0000259" key="8">
    <source>
        <dbReference type="PROSITE" id="PS50054"/>
    </source>
</evidence>
<evidence type="ECO:0000256" key="2">
    <source>
        <dbReference type="ARBA" id="ARBA00013081"/>
    </source>
</evidence>
<dbReference type="PROSITE" id="PS50056">
    <property type="entry name" value="TYR_PHOSPHATASE_2"/>
    <property type="match status" value="2"/>
</dbReference>
<dbReference type="SUPFAM" id="SSF52799">
    <property type="entry name" value="(Phosphotyrosine protein) phosphatases II"/>
    <property type="match status" value="2"/>
</dbReference>
<feature type="active site" description="Phosphocysteine intermediate" evidence="7">
    <location>
        <position position="126"/>
    </location>
</feature>
<dbReference type="PROSITE" id="PS00383">
    <property type="entry name" value="TYR_PHOSPHATASE_1"/>
    <property type="match status" value="2"/>
</dbReference>
<dbReference type="InterPro" id="IPR020405">
    <property type="entry name" value="Atypical_DUSP_subfamA"/>
</dbReference>
<comment type="caution">
    <text evidence="10">The sequence shown here is derived from an EMBL/GenBank/DDBJ whole genome shotgun (WGS) entry which is preliminary data.</text>
</comment>
<evidence type="ECO:0000259" key="9">
    <source>
        <dbReference type="PROSITE" id="PS50056"/>
    </source>
</evidence>
<dbReference type="SMART" id="SM00195">
    <property type="entry name" value="DSPc"/>
    <property type="match status" value="1"/>
</dbReference>
<evidence type="ECO:0000256" key="1">
    <source>
        <dbReference type="ARBA" id="ARBA00008601"/>
    </source>
</evidence>
<feature type="domain" description="Tyrosine specific protein phosphatases" evidence="9">
    <location>
        <begin position="103"/>
        <end position="160"/>
    </location>
</feature>
<dbReference type="InterPro" id="IPR029021">
    <property type="entry name" value="Prot-tyrosine_phosphatase-like"/>
</dbReference>
<dbReference type="EMBL" id="JAFNEN010000420">
    <property type="protein sequence ID" value="KAG8183343.1"/>
    <property type="molecule type" value="Genomic_DNA"/>
</dbReference>
<proteinExistence type="inferred from homology"/>
<organism evidence="10 11">
    <name type="scientific">Oedothorax gibbosus</name>
    <dbReference type="NCBI Taxonomy" id="931172"/>
    <lineage>
        <taxon>Eukaryota</taxon>
        <taxon>Metazoa</taxon>
        <taxon>Ecdysozoa</taxon>
        <taxon>Arthropoda</taxon>
        <taxon>Chelicerata</taxon>
        <taxon>Arachnida</taxon>
        <taxon>Araneae</taxon>
        <taxon>Araneomorphae</taxon>
        <taxon>Entelegynae</taxon>
        <taxon>Araneoidea</taxon>
        <taxon>Linyphiidae</taxon>
        <taxon>Erigoninae</taxon>
        <taxon>Oedothorax</taxon>
    </lineage>
</organism>
<keyword evidence="11" id="KW-1185">Reference proteome</keyword>
<name>A0AAV6UI41_9ARAC</name>
<evidence type="ECO:0000256" key="6">
    <source>
        <dbReference type="ARBA" id="ARBA00048336"/>
    </source>
</evidence>
<dbReference type="PROSITE" id="PS50054">
    <property type="entry name" value="TYR_PHOSPHATASE_DUAL"/>
    <property type="match status" value="1"/>
</dbReference>
<dbReference type="InterPro" id="IPR020422">
    <property type="entry name" value="TYR_PHOSPHATASE_DUAL_dom"/>
</dbReference>
<dbReference type="PANTHER" id="PTHR45682:SF1">
    <property type="entry name" value="DUAL SPECIFICITY PROTEIN PHOSPHATASE 3"/>
    <property type="match status" value="1"/>
</dbReference>
<comment type="similarity">
    <text evidence="1">Belongs to the protein-tyrosine phosphatase family. Non-receptor class dual specificity subfamily.</text>
</comment>
<keyword evidence="4" id="KW-0904">Protein phosphatase</keyword>
<gene>
    <name evidence="10" type="ORF">JTE90_013034</name>
</gene>
<evidence type="ECO:0000256" key="4">
    <source>
        <dbReference type="ARBA" id="ARBA00022912"/>
    </source>
</evidence>
<dbReference type="GO" id="GO:0043409">
    <property type="term" value="P:negative regulation of MAPK cascade"/>
    <property type="evidence" value="ECO:0007669"/>
    <property type="project" value="TreeGrafter"/>
</dbReference>
<dbReference type="GO" id="GO:0004722">
    <property type="term" value="F:protein serine/threonine phosphatase activity"/>
    <property type="evidence" value="ECO:0007669"/>
    <property type="project" value="UniProtKB-EC"/>
</dbReference>
<feature type="domain" description="Tyrosine specific protein phosphatases" evidence="9">
    <location>
        <begin position="176"/>
        <end position="234"/>
    </location>
</feature>
<comment type="catalytic activity">
    <reaction evidence="5">
        <text>O-phospho-L-seryl-[protein] + H2O = L-seryl-[protein] + phosphate</text>
        <dbReference type="Rhea" id="RHEA:20629"/>
        <dbReference type="Rhea" id="RHEA-COMP:9863"/>
        <dbReference type="Rhea" id="RHEA-COMP:11604"/>
        <dbReference type="ChEBI" id="CHEBI:15377"/>
        <dbReference type="ChEBI" id="CHEBI:29999"/>
        <dbReference type="ChEBI" id="CHEBI:43474"/>
        <dbReference type="ChEBI" id="CHEBI:83421"/>
        <dbReference type="EC" id="3.1.3.16"/>
    </reaction>
</comment>
<dbReference type="GO" id="GO:0005737">
    <property type="term" value="C:cytoplasm"/>
    <property type="evidence" value="ECO:0007669"/>
    <property type="project" value="TreeGrafter"/>
</dbReference>
<dbReference type="Pfam" id="PF00782">
    <property type="entry name" value="DSPc"/>
    <property type="match status" value="1"/>
</dbReference>
<feature type="domain" description="Tyrosine-protein phosphatase" evidence="8">
    <location>
        <begin position="29"/>
        <end position="181"/>
    </location>
</feature>
<keyword evidence="3" id="KW-0378">Hydrolase</keyword>
<comment type="catalytic activity">
    <reaction evidence="6">
        <text>O-phospho-L-threonyl-[protein] + H2O = L-threonyl-[protein] + phosphate</text>
        <dbReference type="Rhea" id="RHEA:47004"/>
        <dbReference type="Rhea" id="RHEA-COMP:11060"/>
        <dbReference type="Rhea" id="RHEA-COMP:11605"/>
        <dbReference type="ChEBI" id="CHEBI:15377"/>
        <dbReference type="ChEBI" id="CHEBI:30013"/>
        <dbReference type="ChEBI" id="CHEBI:43474"/>
        <dbReference type="ChEBI" id="CHEBI:61977"/>
        <dbReference type="EC" id="3.1.3.16"/>
    </reaction>
</comment>
<dbReference type="GO" id="GO:0008138">
    <property type="term" value="F:protein tyrosine/serine/threonine phosphatase activity"/>
    <property type="evidence" value="ECO:0007669"/>
    <property type="project" value="InterPro"/>
</dbReference>
<dbReference type="InterPro" id="IPR016130">
    <property type="entry name" value="Tyr_Pase_AS"/>
</dbReference>
<evidence type="ECO:0000256" key="5">
    <source>
        <dbReference type="ARBA" id="ARBA00047761"/>
    </source>
</evidence>
<dbReference type="InterPro" id="IPR000387">
    <property type="entry name" value="Tyr_Pase_dom"/>
</dbReference>
<evidence type="ECO:0000256" key="3">
    <source>
        <dbReference type="ARBA" id="ARBA00022801"/>
    </source>
</evidence>